<comment type="caution">
    <text evidence="1">The sequence shown here is derived from an EMBL/GenBank/DDBJ whole genome shotgun (WGS) entry which is preliminary data.</text>
</comment>
<protein>
    <submittedName>
        <fullName evidence="1">Uncharacterized protein</fullName>
    </submittedName>
</protein>
<keyword evidence="2" id="KW-1185">Reference proteome</keyword>
<reference evidence="1 2" key="1">
    <citation type="submission" date="2018-03" db="EMBL/GenBank/DDBJ databases">
        <title>Genomes of Pezizomycetes fungi and the evolution of truffles.</title>
        <authorList>
            <person name="Murat C."/>
            <person name="Payen T."/>
            <person name="Noel B."/>
            <person name="Kuo A."/>
            <person name="Martin F.M."/>
        </authorList>
    </citation>
    <scope>NUCLEOTIDE SEQUENCE [LARGE SCALE GENOMIC DNA]</scope>
    <source>
        <strain evidence="1">091103-1</strain>
    </source>
</reference>
<name>A0A317T131_9PEZI</name>
<dbReference type="Proteomes" id="UP000246991">
    <property type="component" value="Unassembled WGS sequence"/>
</dbReference>
<accession>A0A317T131</accession>
<dbReference type="AlphaFoldDB" id="A0A317T131"/>
<dbReference type="STRING" id="42249.A0A317T131"/>
<dbReference type="EMBL" id="PYWC01000003">
    <property type="protein sequence ID" value="PWW80304.1"/>
    <property type="molecule type" value="Genomic_DNA"/>
</dbReference>
<evidence type="ECO:0000313" key="1">
    <source>
        <dbReference type="EMBL" id="PWW80304.1"/>
    </source>
</evidence>
<organism evidence="1 2">
    <name type="scientific">Tuber magnatum</name>
    <name type="common">white Piedmont truffle</name>
    <dbReference type="NCBI Taxonomy" id="42249"/>
    <lineage>
        <taxon>Eukaryota</taxon>
        <taxon>Fungi</taxon>
        <taxon>Dikarya</taxon>
        <taxon>Ascomycota</taxon>
        <taxon>Pezizomycotina</taxon>
        <taxon>Pezizomycetes</taxon>
        <taxon>Pezizales</taxon>
        <taxon>Tuberaceae</taxon>
        <taxon>Tuber</taxon>
    </lineage>
</organism>
<dbReference type="OrthoDB" id="4436466at2759"/>
<gene>
    <name evidence="1" type="ORF">C7212DRAFT_172490</name>
</gene>
<proteinExistence type="predicted"/>
<evidence type="ECO:0000313" key="2">
    <source>
        <dbReference type="Proteomes" id="UP000246991"/>
    </source>
</evidence>
<sequence length="224" mass="25359">MPIIRTAAKLSLGTTAASAGGFYFLTRDTHFVPYSPTTDLSLHRTLKLYNPHNNTPIFADHAVQQVSLSHLPTTNSETLIRKFCSGVWAGNGYMCQRKILEMKYRHLEGREGMLWGRKELENADYGAGSIITDHFEVVERGNDKVIIRCGDSPLVRGNRSSDGLFLLEVTKDEKFANFHMKSIFFDSTAQGDKAEKVPGWLYFAHKVYVRILMRSGIEAVKERR</sequence>